<dbReference type="Proteomes" id="UP000326396">
    <property type="component" value="Unassembled WGS sequence"/>
</dbReference>
<organism evidence="2 3">
    <name type="scientific">Mikania micrantha</name>
    <name type="common">bitter vine</name>
    <dbReference type="NCBI Taxonomy" id="192012"/>
    <lineage>
        <taxon>Eukaryota</taxon>
        <taxon>Viridiplantae</taxon>
        <taxon>Streptophyta</taxon>
        <taxon>Embryophyta</taxon>
        <taxon>Tracheophyta</taxon>
        <taxon>Spermatophyta</taxon>
        <taxon>Magnoliopsida</taxon>
        <taxon>eudicotyledons</taxon>
        <taxon>Gunneridae</taxon>
        <taxon>Pentapetalae</taxon>
        <taxon>asterids</taxon>
        <taxon>campanulids</taxon>
        <taxon>Asterales</taxon>
        <taxon>Asteraceae</taxon>
        <taxon>Asteroideae</taxon>
        <taxon>Heliantheae alliance</taxon>
        <taxon>Eupatorieae</taxon>
        <taxon>Mikania</taxon>
    </lineage>
</organism>
<reference evidence="2 3" key="1">
    <citation type="submission" date="2019-05" db="EMBL/GenBank/DDBJ databases">
        <title>Mikania micrantha, genome provides insights into the molecular mechanism of rapid growth.</title>
        <authorList>
            <person name="Liu B."/>
        </authorList>
    </citation>
    <scope>NUCLEOTIDE SEQUENCE [LARGE SCALE GENOMIC DNA]</scope>
    <source>
        <strain evidence="2">NLD-2019</strain>
        <tissue evidence="2">Leaf</tissue>
    </source>
</reference>
<protein>
    <recommendedName>
        <fullName evidence="4">DUF177 domain-containing protein</fullName>
    </recommendedName>
</protein>
<dbReference type="InterPro" id="IPR003772">
    <property type="entry name" value="YceD"/>
</dbReference>
<dbReference type="EMBL" id="SZYD01000555">
    <property type="protein sequence ID" value="KAD1716230.1"/>
    <property type="molecule type" value="Genomic_DNA"/>
</dbReference>
<name>A0A5N6LHU3_9ASTR</name>
<evidence type="ECO:0008006" key="4">
    <source>
        <dbReference type="Google" id="ProtNLM"/>
    </source>
</evidence>
<dbReference type="PANTHER" id="PTHR34374">
    <property type="entry name" value="LARGE RIBOSOMAL RNA SUBUNIT ACCUMULATION PROTEIN YCED HOMOLOG 1, CHLOROPLASTIC"/>
    <property type="match status" value="1"/>
</dbReference>
<sequence>MGHGPRNGEKQKVREIRASLIASSQTYLIAAVCRSRSLVVQSSLIRTHPRLIGHLCYSLHERSSALGHHPAIVTYPFETQETCCTATFFKKNLLANKHTSTVPKHKSCLEFRTRDSLNSNYELASDEYITEDDWMDQDVDDDLDSPWEGAILYQRNPSISHLECCTTLERLGLEHLSTQVSKSRASLMGLRVTKSVKDFPQGTPVLISIDVTRKKQNLKLDGIIRTVITLGCNRCGGPAADCVFSNFSLVLTEEPIEEPEIINMGVIYGQSEQGDDDESVDLDDWLYFPPEEKSIDISKHIRDVVHLEIKINAICNPMCKGLCLNCGQNLNISSCNCSQQGSKSKGYGPLGGLKEKMQQ</sequence>
<keyword evidence="3" id="KW-1185">Reference proteome</keyword>
<dbReference type="PANTHER" id="PTHR34374:SF1">
    <property type="entry name" value="LARGE RIBOSOMAL RNA SUBUNIT ACCUMULATION PROTEIN YCED HOMOLOG 1, CHLOROPLASTIC"/>
    <property type="match status" value="1"/>
</dbReference>
<feature type="region of interest" description="Disordered" evidence="1">
    <location>
        <begin position="337"/>
        <end position="359"/>
    </location>
</feature>
<dbReference type="OrthoDB" id="1931432at2759"/>
<dbReference type="Pfam" id="PF02620">
    <property type="entry name" value="YceD"/>
    <property type="match status" value="1"/>
</dbReference>
<dbReference type="AlphaFoldDB" id="A0A5N6LHU3"/>
<evidence type="ECO:0000313" key="3">
    <source>
        <dbReference type="Proteomes" id="UP000326396"/>
    </source>
</evidence>
<accession>A0A5N6LHU3</accession>
<evidence type="ECO:0000256" key="1">
    <source>
        <dbReference type="SAM" id="MobiDB-lite"/>
    </source>
</evidence>
<evidence type="ECO:0000313" key="2">
    <source>
        <dbReference type="EMBL" id="KAD1716230.1"/>
    </source>
</evidence>
<comment type="caution">
    <text evidence="2">The sequence shown here is derived from an EMBL/GenBank/DDBJ whole genome shotgun (WGS) entry which is preliminary data.</text>
</comment>
<proteinExistence type="predicted"/>
<gene>
    <name evidence="2" type="ORF">E3N88_42418</name>
</gene>